<dbReference type="EMBL" id="JAFIQS010000006">
    <property type="protein sequence ID" value="KAG5168177.1"/>
    <property type="molecule type" value="Genomic_DNA"/>
</dbReference>
<feature type="region of interest" description="Disordered" evidence="1">
    <location>
        <begin position="644"/>
        <end position="663"/>
    </location>
</feature>
<keyword evidence="2" id="KW-0472">Membrane</keyword>
<gene>
    <name evidence="3" type="ORF">JR316_006771</name>
</gene>
<reference evidence="3" key="1">
    <citation type="submission" date="2021-02" db="EMBL/GenBank/DDBJ databases">
        <title>Psilocybe cubensis genome.</title>
        <authorList>
            <person name="Mckernan K.J."/>
            <person name="Crawford S."/>
            <person name="Trippe A."/>
            <person name="Kane L.T."/>
            <person name="Mclaughlin S."/>
        </authorList>
    </citation>
    <scope>NUCLEOTIDE SEQUENCE [LARGE SCALE GENOMIC DNA]</scope>
    <source>
        <strain evidence="3">MGC-MH-2018</strain>
    </source>
</reference>
<comment type="caution">
    <text evidence="3">The sequence shown here is derived from an EMBL/GenBank/DDBJ whole genome shotgun (WGS) entry which is preliminary data.</text>
</comment>
<feature type="transmembrane region" description="Helical" evidence="2">
    <location>
        <begin position="493"/>
        <end position="509"/>
    </location>
</feature>
<dbReference type="AlphaFoldDB" id="A0A8H7XWK8"/>
<name>A0A8H7XWK8_PSICU</name>
<proteinExistence type="predicted"/>
<organism evidence="3">
    <name type="scientific">Psilocybe cubensis</name>
    <name type="common">Psychedelic mushroom</name>
    <name type="synonym">Stropharia cubensis</name>
    <dbReference type="NCBI Taxonomy" id="181762"/>
    <lineage>
        <taxon>Eukaryota</taxon>
        <taxon>Fungi</taxon>
        <taxon>Dikarya</taxon>
        <taxon>Basidiomycota</taxon>
        <taxon>Agaricomycotina</taxon>
        <taxon>Agaricomycetes</taxon>
        <taxon>Agaricomycetidae</taxon>
        <taxon>Agaricales</taxon>
        <taxon>Agaricineae</taxon>
        <taxon>Strophariaceae</taxon>
        <taxon>Psilocybe</taxon>
    </lineage>
</organism>
<keyword evidence="2" id="KW-1133">Transmembrane helix</keyword>
<feature type="transmembrane region" description="Helical" evidence="2">
    <location>
        <begin position="529"/>
        <end position="546"/>
    </location>
</feature>
<feature type="transmembrane region" description="Helical" evidence="2">
    <location>
        <begin position="586"/>
        <end position="605"/>
    </location>
</feature>
<feature type="transmembrane region" description="Helical" evidence="2">
    <location>
        <begin position="444"/>
        <end position="461"/>
    </location>
</feature>
<sequence length="663" mass="75664">MGAIPIAQLLSLVVFGRKTLIKAVRYLLSQTSGKIFQSLAFLFNILRGTWRRREHLLAKGTGKTPVLPAETSKGNTLFFDTGPEISGFELTLETNGEKISMDNVAFSTYPSSSNPANRFSTSWTQLHFRPQTETVVSEARSTSTAIERFEYSSRWESNITSRLILSQAGTTTFFKHPRIMPVMPEGSRRYKNRANGENRKFNSRLERMNTEKHPLSAGWTQCTHPDGAIYFCNRDKRIFTDANIYDTVLYQQMLEDISTIEEFISTHGITLPSNCDLALDVTYNNACQEIQTFYYFVHHPSRSIFFLDNYEAPWCELKGINSSSHLREELEAQYWLYLQLCPQALEISSSLIFELRDTVLQFIGASQSSATIYNLDELYKFLTLIENLERNQGRESNGAVGLLSRLMHSFAQSKVYDSQGKLQPRLKNEIQIVTYAAQASRRTWFIRTISPFLFFSPNLYLRTLRRMWVIGATHNSVWDQGVTRLRHEWRERIFWSILMLIANAAFLSIRDIGLRHPELEHRSGAQISSYVSVIFAIGSIFLGMTFHEHIMANSRDLIGDVSAYAKKRAYSLVGLEARAIVYSLPYVFLIWSIISFATAVGFLVFQDTRRVTRVIVGVFAAAVGVLVIIGVICSWERYTERETAQPLNESPSKSPERNVIAEV</sequence>
<dbReference type="OrthoDB" id="2657661at2759"/>
<feature type="transmembrane region" description="Helical" evidence="2">
    <location>
        <begin position="611"/>
        <end position="635"/>
    </location>
</feature>
<keyword evidence="2" id="KW-0812">Transmembrane</keyword>
<evidence type="ECO:0000256" key="2">
    <source>
        <dbReference type="SAM" id="Phobius"/>
    </source>
</evidence>
<protein>
    <submittedName>
        <fullName evidence="3">Uncharacterized protein</fullName>
    </submittedName>
</protein>
<accession>A0A8H7XWK8</accession>
<evidence type="ECO:0000313" key="3">
    <source>
        <dbReference type="EMBL" id="KAG5168177.1"/>
    </source>
</evidence>
<evidence type="ECO:0000256" key="1">
    <source>
        <dbReference type="SAM" id="MobiDB-lite"/>
    </source>
</evidence>